<gene>
    <name evidence="1" type="ORF">DPEC_G00336160</name>
</gene>
<proteinExistence type="predicted"/>
<name>A0ACC2F722_DALPE</name>
<dbReference type="EMBL" id="CM055760">
    <property type="protein sequence ID" value="KAJ7987188.1"/>
    <property type="molecule type" value="Genomic_DNA"/>
</dbReference>
<keyword evidence="2" id="KW-1185">Reference proteome</keyword>
<evidence type="ECO:0000313" key="1">
    <source>
        <dbReference type="EMBL" id="KAJ7987188.1"/>
    </source>
</evidence>
<reference evidence="1" key="1">
    <citation type="submission" date="2021-05" db="EMBL/GenBank/DDBJ databases">
        <authorList>
            <person name="Pan Q."/>
            <person name="Jouanno E."/>
            <person name="Zahm M."/>
            <person name="Klopp C."/>
            <person name="Cabau C."/>
            <person name="Louis A."/>
            <person name="Berthelot C."/>
            <person name="Parey E."/>
            <person name="Roest Crollius H."/>
            <person name="Montfort J."/>
            <person name="Robinson-Rechavi M."/>
            <person name="Bouchez O."/>
            <person name="Lampietro C."/>
            <person name="Lopez Roques C."/>
            <person name="Donnadieu C."/>
            <person name="Postlethwait J."/>
            <person name="Bobe J."/>
            <person name="Dillon D."/>
            <person name="Chandos A."/>
            <person name="von Hippel F."/>
            <person name="Guiguen Y."/>
        </authorList>
    </citation>
    <scope>NUCLEOTIDE SEQUENCE</scope>
    <source>
        <strain evidence="1">YG-Jan2019</strain>
    </source>
</reference>
<dbReference type="Proteomes" id="UP001157502">
    <property type="component" value="Chromosome 33"/>
</dbReference>
<comment type="caution">
    <text evidence="1">The sequence shown here is derived from an EMBL/GenBank/DDBJ whole genome shotgun (WGS) entry which is preliminary data.</text>
</comment>
<organism evidence="1 2">
    <name type="scientific">Dallia pectoralis</name>
    <name type="common">Alaska blackfish</name>
    <dbReference type="NCBI Taxonomy" id="75939"/>
    <lineage>
        <taxon>Eukaryota</taxon>
        <taxon>Metazoa</taxon>
        <taxon>Chordata</taxon>
        <taxon>Craniata</taxon>
        <taxon>Vertebrata</taxon>
        <taxon>Euteleostomi</taxon>
        <taxon>Actinopterygii</taxon>
        <taxon>Neopterygii</taxon>
        <taxon>Teleostei</taxon>
        <taxon>Protacanthopterygii</taxon>
        <taxon>Esociformes</taxon>
        <taxon>Umbridae</taxon>
        <taxon>Dallia</taxon>
    </lineage>
</organism>
<accession>A0ACC2F722</accession>
<evidence type="ECO:0000313" key="2">
    <source>
        <dbReference type="Proteomes" id="UP001157502"/>
    </source>
</evidence>
<sequence length="314" mass="34708">MRRGDRFRRHPDHSHTHTKWRQLPTSVPMPRQVLNKDMALMRPSPLRLAMDKALSQLMANSRVMGHTASRPTPPMPRAAALPVDTHNRATHRHTVNSRQLQLGTLLLLQQLLLPPHQVTASQLRGMELEGTLLPPPLPPAPARALMGSRVPMQPSRHTRVMGNSQLLGRHQATAPVASHPPAMSRTPTPRRPSRLRTPRLRLVVATRANRVVTANRVADTRLLLPRHRPRPPVILPRQEALTVNHRPASMVHRAGQEGAMVSRVITKLPASTAATDRIIPTAVAATLGRSPVDTGAMVMAKAWGERAEARPWGV</sequence>
<protein>
    <submittedName>
        <fullName evidence="1">Uncharacterized protein</fullName>
    </submittedName>
</protein>